<dbReference type="Gene3D" id="2.60.120.620">
    <property type="entry name" value="q2cbj1_9rhob like domain"/>
    <property type="match status" value="1"/>
</dbReference>
<dbReference type="InterPro" id="IPR051012">
    <property type="entry name" value="CellSynth/LPSAsmb/PSIAsmb"/>
</dbReference>
<dbReference type="Proteomes" id="UP000286954">
    <property type="component" value="Chromosome"/>
</dbReference>
<protein>
    <submittedName>
        <fullName evidence="3">Uncharacterized protein</fullName>
    </submittedName>
</protein>
<organism evidence="3 4">
    <name type="scientific">Glycocaulis alkaliphilus</name>
    <dbReference type="NCBI Taxonomy" id="1434191"/>
    <lineage>
        <taxon>Bacteria</taxon>
        <taxon>Pseudomonadati</taxon>
        <taxon>Pseudomonadota</taxon>
        <taxon>Alphaproteobacteria</taxon>
        <taxon>Maricaulales</taxon>
        <taxon>Maricaulaceae</taxon>
        <taxon>Glycocaulis</taxon>
    </lineage>
</organism>
<keyword evidence="2" id="KW-0802">TPR repeat</keyword>
<dbReference type="AlphaFoldDB" id="A0A3T0E895"/>
<dbReference type="OrthoDB" id="9783136at2"/>
<dbReference type="KEGG" id="gak:X907_0896"/>
<accession>A0A3T0E895</accession>
<dbReference type="InterPro" id="IPR011990">
    <property type="entry name" value="TPR-like_helical_dom_sf"/>
</dbReference>
<gene>
    <name evidence="3" type="ORF">X907_0896</name>
</gene>
<sequence length="597" mass="64685">MSVTLQTIFAAYTARNYAAAQGMMNSYRAANPETAQSAHLQGLISRRLGDIDGALGWMRHSLRLDPGNHEYLNNYAGCLLAAGRSAEAADAWKQAAKARPAEAVYAEGLVSALSASGDHQAAERAARALTAGSGASRSNSWVAAAKAYYAAGMYLEAISAFEKAADLGGDPASCLAGRIDALALMDRTDELAAMLDEQPASLRGHVSVQSACARATFLAGKPSDAVRMFQDIWSRQATISTFRDLAQALWTAGKTEEFEALIESVARTGDPAFVAVAADCLYQIDRHADALALLARLPEASLASPQIAGLRAIVLQGMGEGEQSLELARIDYAARPHDSGCATNLVVSLLMTGAYGEADELISKFRSRYPLDQGWLAYQATLWRLTDNPQYRKLYDYERFVRAYHLPGCDGYPDGESLNSALKSVLEARHVLARSPFNQSLRNGIQTPRSLLCDPSPAVRAYLSALRGPISQYLNEIGRDKNHELTCRNTGKFRLSGCWSVRLYGGGRHVNHFHPAGWISSAYYVDVPSSTVSGDRKEGCIKFGEPSFKTARPAPAEHWVRPSPGLVVLFPSYMWHGTEPILAGESRMTAPFDVVPE</sequence>
<evidence type="ECO:0000313" key="3">
    <source>
        <dbReference type="EMBL" id="AZU03437.1"/>
    </source>
</evidence>
<name>A0A3T0E895_9PROT</name>
<dbReference type="SUPFAM" id="SSF48452">
    <property type="entry name" value="TPR-like"/>
    <property type="match status" value="1"/>
</dbReference>
<keyword evidence="4" id="KW-1185">Reference proteome</keyword>
<dbReference type="Gene3D" id="1.25.40.10">
    <property type="entry name" value="Tetratricopeptide repeat domain"/>
    <property type="match status" value="2"/>
</dbReference>
<dbReference type="EMBL" id="CP018911">
    <property type="protein sequence ID" value="AZU03437.1"/>
    <property type="molecule type" value="Genomic_DNA"/>
</dbReference>
<evidence type="ECO:0000313" key="4">
    <source>
        <dbReference type="Proteomes" id="UP000286954"/>
    </source>
</evidence>
<evidence type="ECO:0000256" key="2">
    <source>
        <dbReference type="ARBA" id="ARBA00022803"/>
    </source>
</evidence>
<dbReference type="Pfam" id="PF13432">
    <property type="entry name" value="TPR_16"/>
    <property type="match status" value="1"/>
</dbReference>
<dbReference type="InterPro" id="IPR019734">
    <property type="entry name" value="TPR_rpt"/>
</dbReference>
<dbReference type="SMART" id="SM00028">
    <property type="entry name" value="TPR"/>
    <property type="match status" value="3"/>
</dbReference>
<proteinExistence type="predicted"/>
<keyword evidence="1" id="KW-0677">Repeat</keyword>
<dbReference type="Pfam" id="PF13759">
    <property type="entry name" value="2OG-FeII_Oxy_5"/>
    <property type="match status" value="1"/>
</dbReference>
<dbReference type="PANTHER" id="PTHR45586">
    <property type="entry name" value="TPR REPEAT-CONTAINING PROTEIN PA4667"/>
    <property type="match status" value="1"/>
</dbReference>
<dbReference type="InterPro" id="IPR012668">
    <property type="entry name" value="CHP02466"/>
</dbReference>
<dbReference type="PROSITE" id="PS50005">
    <property type="entry name" value="TPR"/>
    <property type="match status" value="1"/>
</dbReference>
<reference evidence="3 4" key="1">
    <citation type="submission" date="2016-12" db="EMBL/GenBank/DDBJ databases">
        <title>The genome of dimorphic prosthecate Glycocaulis alkaliphilus 6b-8t, isolated from crude oil dictates its adaptability in petroleum environments.</title>
        <authorList>
            <person name="Wu X.-L."/>
            <person name="Geng S."/>
        </authorList>
    </citation>
    <scope>NUCLEOTIDE SEQUENCE [LARGE SCALE GENOMIC DNA]</scope>
    <source>
        <strain evidence="3 4">6B-8</strain>
    </source>
</reference>
<evidence type="ECO:0000256" key="1">
    <source>
        <dbReference type="ARBA" id="ARBA00022737"/>
    </source>
</evidence>
<dbReference type="PANTHER" id="PTHR45586:SF1">
    <property type="entry name" value="LIPOPOLYSACCHARIDE ASSEMBLY PROTEIN B"/>
    <property type="match status" value="1"/>
</dbReference>
<dbReference type="RefSeq" id="WP_127565824.1">
    <property type="nucleotide sequence ID" value="NZ_BMFB01000002.1"/>
</dbReference>